<sequence length="249" mass="27420">MSVKVMSAVWDADNLKGNTKLIMLCLADFANDEGYCWPSLDRIAKKCGISLSTVKSQLANLCKDGFVRKELRKKTTASGEITNDTNMYWIDVRKLHDSESASVENCPRAKSDLGQNSLKGRPEADPKPSLDPSDIKDPPIVPQSGDSGKSSAKPTRKRSKTLLPAGFSVTAEMNQWYAQQGFTLDVHEATNQWADAMIARGSKYTDWIAAWRNGMRNANKWANERSSKSTSATMRMGASNGNYGPPEGY</sequence>
<dbReference type="EMBL" id="RSEJ01000022">
    <property type="protein sequence ID" value="NBI54675.1"/>
    <property type="molecule type" value="Genomic_DNA"/>
</dbReference>
<organism evidence="2 3">
    <name type="scientific">Photobacterium alginatilyticum</name>
    <dbReference type="NCBI Taxonomy" id="1775171"/>
    <lineage>
        <taxon>Bacteria</taxon>
        <taxon>Pseudomonadati</taxon>
        <taxon>Pseudomonadota</taxon>
        <taxon>Gammaproteobacteria</taxon>
        <taxon>Vibrionales</taxon>
        <taxon>Vibrionaceae</taxon>
        <taxon>Photobacterium</taxon>
    </lineage>
</organism>
<feature type="compositionally biased region" description="Polar residues" evidence="1">
    <location>
        <begin position="144"/>
        <end position="153"/>
    </location>
</feature>
<evidence type="ECO:0000313" key="3">
    <source>
        <dbReference type="Proteomes" id="UP000738517"/>
    </source>
</evidence>
<reference evidence="2 3" key="1">
    <citation type="journal article" date="2017" name="Int. J. Syst. Evol. Microbiol.">
        <title>Photobacterium alginatilyticum sp. nov., a marine bacterium isolated from bottom seawater.</title>
        <authorList>
            <person name="Wang X."/>
            <person name="Wang Y."/>
            <person name="Yang X."/>
            <person name="Sun H."/>
            <person name="Li B."/>
            <person name="Zhang X.H."/>
        </authorList>
    </citation>
    <scope>NUCLEOTIDE SEQUENCE [LARGE SCALE GENOMIC DNA]</scope>
    <source>
        <strain evidence="2 3">P03D4</strain>
    </source>
</reference>
<feature type="compositionally biased region" description="Basic and acidic residues" evidence="1">
    <location>
        <begin position="120"/>
        <end position="137"/>
    </location>
</feature>
<protein>
    <submittedName>
        <fullName evidence="2">Helix-turn-helix domain-containing protein</fullName>
    </submittedName>
</protein>
<keyword evidence="3" id="KW-1185">Reference proteome</keyword>
<dbReference type="Proteomes" id="UP000738517">
    <property type="component" value="Unassembled WGS sequence"/>
</dbReference>
<evidence type="ECO:0000313" key="2">
    <source>
        <dbReference type="EMBL" id="NBI54675.1"/>
    </source>
</evidence>
<dbReference type="InterPro" id="IPR036390">
    <property type="entry name" value="WH_DNA-bd_sf"/>
</dbReference>
<dbReference type="SUPFAM" id="SSF46785">
    <property type="entry name" value="Winged helix' DNA-binding domain"/>
    <property type="match status" value="1"/>
</dbReference>
<accession>A0ABW9YLV8</accession>
<gene>
    <name evidence="2" type="ORF">EIZ48_19355</name>
</gene>
<proteinExistence type="predicted"/>
<dbReference type="RefSeq" id="WP_160654954.1">
    <property type="nucleotide sequence ID" value="NZ_RSEJ01000022.1"/>
</dbReference>
<feature type="region of interest" description="Disordered" evidence="1">
    <location>
        <begin position="101"/>
        <end position="160"/>
    </location>
</feature>
<comment type="caution">
    <text evidence="2">The sequence shown here is derived from an EMBL/GenBank/DDBJ whole genome shotgun (WGS) entry which is preliminary data.</text>
</comment>
<dbReference type="Pfam" id="PF13730">
    <property type="entry name" value="HTH_36"/>
    <property type="match status" value="1"/>
</dbReference>
<name>A0ABW9YLV8_9GAMM</name>
<dbReference type="Gene3D" id="1.10.10.10">
    <property type="entry name" value="Winged helix-like DNA-binding domain superfamily/Winged helix DNA-binding domain"/>
    <property type="match status" value="1"/>
</dbReference>
<evidence type="ECO:0000256" key="1">
    <source>
        <dbReference type="SAM" id="MobiDB-lite"/>
    </source>
</evidence>
<feature type="region of interest" description="Disordered" evidence="1">
    <location>
        <begin position="223"/>
        <end position="249"/>
    </location>
</feature>
<dbReference type="InterPro" id="IPR036388">
    <property type="entry name" value="WH-like_DNA-bd_sf"/>
</dbReference>